<dbReference type="RefSeq" id="XP_016974799.1">
    <property type="nucleotide sequence ID" value="XM_017119310.1"/>
</dbReference>
<evidence type="ECO:0000256" key="5">
    <source>
        <dbReference type="ARBA" id="ARBA00023136"/>
    </source>
</evidence>
<evidence type="ECO:0000313" key="9">
    <source>
        <dbReference type="RefSeq" id="XP_016974799.1"/>
    </source>
</evidence>
<proteinExistence type="inferred from homology"/>
<comment type="similarity">
    <text evidence="6">Belongs to the insect chemoreceptor superfamily. Gustatory receptor (GR) family.</text>
</comment>
<feature type="transmembrane region" description="Helical" evidence="6">
    <location>
        <begin position="75"/>
        <end position="96"/>
    </location>
</feature>
<dbReference type="GO" id="GO:0050909">
    <property type="term" value="P:sensory perception of taste"/>
    <property type="evidence" value="ECO:0007669"/>
    <property type="project" value="InterPro"/>
</dbReference>
<evidence type="ECO:0000256" key="4">
    <source>
        <dbReference type="ARBA" id="ARBA00022989"/>
    </source>
</evidence>
<keyword evidence="4 6" id="KW-1133">Transmembrane helix</keyword>
<evidence type="ECO:0000256" key="6">
    <source>
        <dbReference type="RuleBase" id="RU363108"/>
    </source>
</evidence>
<keyword evidence="6 9" id="KW-0675">Receptor</keyword>
<dbReference type="GeneID" id="108041390"/>
<protein>
    <recommendedName>
        <fullName evidence="6">Gustatory receptor</fullName>
    </recommendedName>
</protein>
<accession>A0A6P4EE60</accession>
<feature type="transmembrane region" description="Helical" evidence="6">
    <location>
        <begin position="131"/>
        <end position="149"/>
    </location>
</feature>
<reference evidence="7" key="3">
    <citation type="submission" date="2025-05" db="UniProtKB">
        <authorList>
            <consortium name="EnsemblMetazoa"/>
        </authorList>
    </citation>
    <scope>IDENTIFICATION</scope>
</reference>
<keyword evidence="8" id="KW-1185">Reference proteome</keyword>
<dbReference type="CTD" id="43305"/>
<dbReference type="GO" id="GO:0005886">
    <property type="term" value="C:plasma membrane"/>
    <property type="evidence" value="ECO:0007669"/>
    <property type="project" value="UniProtKB-SubCell"/>
</dbReference>
<dbReference type="OrthoDB" id="7862671at2759"/>
<dbReference type="Proteomes" id="UP001652680">
    <property type="component" value="Unassembled WGS sequence"/>
</dbReference>
<evidence type="ECO:0000256" key="3">
    <source>
        <dbReference type="ARBA" id="ARBA00022692"/>
    </source>
</evidence>
<dbReference type="Pfam" id="PF08395">
    <property type="entry name" value="7tm_7"/>
    <property type="match status" value="1"/>
</dbReference>
<gene>
    <name evidence="9" type="primary">LOC108041390</name>
    <name evidence="7" type="synonym">108041390</name>
</gene>
<dbReference type="AlphaFoldDB" id="A0A6P4EE60"/>
<name>A0A6P4EE60_DRORH</name>
<dbReference type="EnsemblMetazoa" id="XM_017119310.1">
    <property type="protein sequence ID" value="XP_016974799.1"/>
    <property type="gene ID" value="LOC108041390"/>
</dbReference>
<reference evidence="9" key="2">
    <citation type="submission" date="2025-04" db="UniProtKB">
        <authorList>
            <consortium name="RefSeq"/>
        </authorList>
    </citation>
    <scope>IDENTIFICATION</scope>
</reference>
<comment type="subcellular location">
    <subcellularLocation>
        <location evidence="1 6">Cell membrane</location>
        <topology evidence="1 6">Multi-pass membrane protein</topology>
    </subcellularLocation>
</comment>
<dbReference type="GO" id="GO:0007165">
    <property type="term" value="P:signal transduction"/>
    <property type="evidence" value="ECO:0007669"/>
    <property type="project" value="UniProtKB-KW"/>
</dbReference>
<organism evidence="9">
    <name type="scientific">Drosophila rhopaloa</name>
    <name type="common">Fruit fly</name>
    <dbReference type="NCBI Taxonomy" id="1041015"/>
    <lineage>
        <taxon>Eukaryota</taxon>
        <taxon>Metazoa</taxon>
        <taxon>Ecdysozoa</taxon>
        <taxon>Arthropoda</taxon>
        <taxon>Hexapoda</taxon>
        <taxon>Insecta</taxon>
        <taxon>Pterygota</taxon>
        <taxon>Neoptera</taxon>
        <taxon>Endopterygota</taxon>
        <taxon>Diptera</taxon>
        <taxon>Brachycera</taxon>
        <taxon>Muscomorpha</taxon>
        <taxon>Ephydroidea</taxon>
        <taxon>Drosophilidae</taxon>
        <taxon>Drosophila</taxon>
        <taxon>Sophophora</taxon>
    </lineage>
</organism>
<comment type="caution">
    <text evidence="6">Lacks conserved residue(s) required for the propagation of feature annotation.</text>
</comment>
<evidence type="ECO:0000256" key="1">
    <source>
        <dbReference type="ARBA" id="ARBA00004651"/>
    </source>
</evidence>
<keyword evidence="5 6" id="KW-0472">Membrane</keyword>
<evidence type="ECO:0000313" key="8">
    <source>
        <dbReference type="Proteomes" id="UP001652680"/>
    </source>
</evidence>
<evidence type="ECO:0000313" key="7">
    <source>
        <dbReference type="EnsemblMetazoa" id="XP_016974799.1"/>
    </source>
</evidence>
<keyword evidence="2 6" id="KW-1003">Cell membrane</keyword>
<evidence type="ECO:0000256" key="2">
    <source>
        <dbReference type="ARBA" id="ARBA00022475"/>
    </source>
</evidence>
<reference evidence="8" key="1">
    <citation type="journal article" date="2021" name="Elife">
        <title>Highly contiguous assemblies of 101 drosophilid genomes.</title>
        <authorList>
            <person name="Kim B.Y."/>
            <person name="Wang J.R."/>
            <person name="Miller D.E."/>
            <person name="Barmina O."/>
            <person name="Delaney E."/>
            <person name="Thompson A."/>
            <person name="Comeault A.A."/>
            <person name="Peede D."/>
            <person name="D'Agostino E.R."/>
            <person name="Pelaez J."/>
            <person name="Aguilar J.M."/>
            <person name="Haji D."/>
            <person name="Matsunaga T."/>
            <person name="Armstrong E.E."/>
            <person name="Zych M."/>
            <person name="Ogawa Y."/>
            <person name="Stamenkovic-Radak M."/>
            <person name="Jelic M."/>
            <person name="Veselinovic M.S."/>
            <person name="Tanaskovic M."/>
            <person name="Eric P."/>
            <person name="Gao J.J."/>
            <person name="Katoh T.K."/>
            <person name="Toda M.J."/>
            <person name="Watabe H."/>
            <person name="Watada M."/>
            <person name="Davis J.S."/>
            <person name="Moyle L.C."/>
            <person name="Manoli G."/>
            <person name="Bertolini E."/>
            <person name="Kostal V."/>
            <person name="Hawley R.S."/>
            <person name="Takahashi A."/>
            <person name="Jones C.D."/>
            <person name="Price D.K."/>
            <person name="Whiteman N."/>
            <person name="Kopp A."/>
            <person name="Matute D.R."/>
            <person name="Petrov D.A."/>
        </authorList>
    </citation>
    <scope>NUCLEOTIDE SEQUENCE [LARGE SCALE GENOMIC DNA]</scope>
</reference>
<keyword evidence="3 6" id="KW-0812">Transmembrane</keyword>
<dbReference type="InterPro" id="IPR013604">
    <property type="entry name" value="7TM_chemorcpt"/>
</dbReference>
<comment type="function">
    <text evidence="6">Gustatory receptor which mediates acceptance or avoidance behavior, depending on its substrates.</text>
</comment>
<dbReference type="OMA" id="FAYISTE"/>
<sequence>MGQMPDELHTASLFRMRRVMKCLGMLPVWENLFAKVFCNVVLCVAVGFSSYGRFSFDYDFDYDFLNDHFSSSMDLTNFTALIAIHVIVVMELLWGYSCKDVDGQLQAIQFAINVHLGTPASLDRVRGYCNAIYGSLFIRSLIFILMTAYNNRALTYYALYSELVLLARFSEFTHYCAVIYFLYQELLLGASNVLEELQRTRFELWSIRRLSLEKLSKLQRIHGQLWQSIRCLEQYFRLSLITLLLKFFVDSSALPYWLYLGQVQHTAVSIQYYVCCEECIKLLEIVVPCWICMRCDVMQRKLRSIFYTITTDRRNSQLNLALRKLCLQLSQERFQFSAGGLVEITTEMLGKFVFGMISYIVICIQFSISMRASNANKLAQSTTPSGPI</sequence>
<keyword evidence="6" id="KW-0807">Transducer</keyword>
<feature type="transmembrane region" description="Helical" evidence="6">
    <location>
        <begin position="32"/>
        <end position="54"/>
    </location>
</feature>